<proteinExistence type="predicted"/>
<dbReference type="Gene3D" id="2.60.120.260">
    <property type="entry name" value="Galactose-binding domain-like"/>
    <property type="match status" value="1"/>
</dbReference>
<accession>A0A5J4QL98</accession>
<dbReference type="EMBL" id="SNRY01003320">
    <property type="protein sequence ID" value="KAA6321413.1"/>
    <property type="molecule type" value="Genomic_DNA"/>
</dbReference>
<name>A0A5J4QL98_9ZZZZ</name>
<protein>
    <recommendedName>
        <fullName evidence="2">Carbohydrate metabolism domain-containing protein</fullName>
    </recommendedName>
</protein>
<evidence type="ECO:0008006" key="2">
    <source>
        <dbReference type="Google" id="ProtNLM"/>
    </source>
</evidence>
<comment type="caution">
    <text evidence="1">The sequence shown here is derived from an EMBL/GenBank/DDBJ whole genome shotgun (WGS) entry which is preliminary data.</text>
</comment>
<dbReference type="AlphaFoldDB" id="A0A5J4QL98"/>
<reference evidence="1" key="1">
    <citation type="submission" date="2019-03" db="EMBL/GenBank/DDBJ databases">
        <title>Single cell metagenomics reveals metabolic interactions within the superorganism composed of flagellate Streblomastix strix and complex community of Bacteroidetes bacteria on its surface.</title>
        <authorList>
            <person name="Treitli S.C."/>
            <person name="Kolisko M."/>
            <person name="Husnik F."/>
            <person name="Keeling P."/>
            <person name="Hampl V."/>
        </authorList>
    </citation>
    <scope>NUCLEOTIDE SEQUENCE</scope>
    <source>
        <strain evidence="1">STM</strain>
    </source>
</reference>
<evidence type="ECO:0000313" key="1">
    <source>
        <dbReference type="EMBL" id="KAA6321413.1"/>
    </source>
</evidence>
<gene>
    <name evidence="1" type="ORF">EZS27_028937</name>
</gene>
<sequence>DYPGGNYTFAIDESGTYPKLTLSDGAIMGYYCGTQTYEIFYQTDKVMALRVNNTAEGQDWVFVYCLEELNTPGSVEPPIVKEPKAIPLFEDFESSVSSVIFDQQDMGGKSGISDNPRFTGNPSSKVYRYEKSQNPSSNISFTAPDYKFDLSKQNKIKVKVFIPSENDFGTEWGKESWAASAKLMPRLVIKLYDSSLNEPWNSSTELTKDVTPDQLDKWVDLVYDFNDVAANTDYDKIVIQFGQEGHYGTGIFYFDDFTFSE</sequence>
<organism evidence="1">
    <name type="scientific">termite gut metagenome</name>
    <dbReference type="NCBI Taxonomy" id="433724"/>
    <lineage>
        <taxon>unclassified sequences</taxon>
        <taxon>metagenomes</taxon>
        <taxon>organismal metagenomes</taxon>
    </lineage>
</organism>
<feature type="non-terminal residue" evidence="1">
    <location>
        <position position="1"/>
    </location>
</feature>